<name>A0A6P1T3D1_9RHOB</name>
<dbReference type="PROSITE" id="PS01124">
    <property type="entry name" value="HTH_ARAC_FAMILY_2"/>
    <property type="match status" value="1"/>
</dbReference>
<dbReference type="PANTHER" id="PTHR43130:SF3">
    <property type="entry name" value="HTH-TYPE TRANSCRIPTIONAL REGULATOR RV1931C"/>
    <property type="match status" value="1"/>
</dbReference>
<dbReference type="Gene3D" id="3.40.50.880">
    <property type="match status" value="1"/>
</dbReference>
<reference evidence="4 5" key="1">
    <citation type="submission" date="2019-12" db="EMBL/GenBank/DDBJ databases">
        <title>Complete genome sequence of Algicella marina strain 9Alg 56(T) isolated from the red alga Tichocarpus crinitus.</title>
        <authorList>
            <person name="Kim S.-G."/>
            <person name="Nedashkovskaya O.I."/>
        </authorList>
    </citation>
    <scope>NUCLEOTIDE SEQUENCE [LARGE SCALE GENOMIC DNA]</scope>
    <source>
        <strain evidence="4 5">9Alg 56</strain>
    </source>
</reference>
<dbReference type="SUPFAM" id="SSF52317">
    <property type="entry name" value="Class I glutamine amidotransferase-like"/>
    <property type="match status" value="1"/>
</dbReference>
<organism evidence="4 5">
    <name type="scientific">Algicella marina</name>
    <dbReference type="NCBI Taxonomy" id="2683284"/>
    <lineage>
        <taxon>Bacteria</taxon>
        <taxon>Pseudomonadati</taxon>
        <taxon>Pseudomonadota</taxon>
        <taxon>Alphaproteobacteria</taxon>
        <taxon>Rhodobacterales</taxon>
        <taxon>Paracoccaceae</taxon>
        <taxon>Algicella</taxon>
    </lineage>
</organism>
<dbReference type="PANTHER" id="PTHR43130">
    <property type="entry name" value="ARAC-FAMILY TRANSCRIPTIONAL REGULATOR"/>
    <property type="match status" value="1"/>
</dbReference>
<evidence type="ECO:0000256" key="2">
    <source>
        <dbReference type="ARBA" id="ARBA00023163"/>
    </source>
</evidence>
<protein>
    <submittedName>
        <fullName evidence="4">Helix-turn-helix domain-containing protein</fullName>
    </submittedName>
</protein>
<dbReference type="EMBL" id="CP046620">
    <property type="protein sequence ID" value="QHQ35809.1"/>
    <property type="molecule type" value="Genomic_DNA"/>
</dbReference>
<feature type="domain" description="HTH araC/xylS-type" evidence="3">
    <location>
        <begin position="402"/>
        <end position="502"/>
    </location>
</feature>
<keyword evidence="5" id="KW-1185">Reference proteome</keyword>
<evidence type="ECO:0000256" key="1">
    <source>
        <dbReference type="ARBA" id="ARBA00023015"/>
    </source>
</evidence>
<dbReference type="InterPro" id="IPR029062">
    <property type="entry name" value="Class_I_gatase-like"/>
</dbReference>
<dbReference type="InterPro" id="IPR009057">
    <property type="entry name" value="Homeodomain-like_sf"/>
</dbReference>
<keyword evidence="1" id="KW-0805">Transcription regulation</keyword>
<dbReference type="GO" id="GO:0003700">
    <property type="term" value="F:DNA-binding transcription factor activity"/>
    <property type="evidence" value="ECO:0007669"/>
    <property type="project" value="InterPro"/>
</dbReference>
<gene>
    <name evidence="4" type="ORF">GO499_11810</name>
</gene>
<sequence>MMNSCGPPTAAIRPEVIISEIATGCHSAFTASPAAKRKYWKDAKPAPSPKCPRHSRMKSCDTSAWVATNAPARATREPTAKPTLRPIRPIRSENGAAATRLASACTDAGSVARAGVGASMRPVTPPRISSMGIAAPRIVLARSRPRKVRFIRVDMVAICWVRLHCRLTQFRLAASRNVLNVIYASKKDKLSMTRKIDVLLFDGVNLLDVSGPVQAFVAANSDDRLAYVMRFISTDGRPVRSCCGLQLSVEGVLTGDMTCDDLLVPGGNGVDSLIENDKALQAIRKRAEGKGRIISVCSGALVLAAAGVLDGRRATTHWSRLEDTRAYPSVSWDLDRISISEGNVLTSAGVTTGIDLALAIIEADCGPTIALAVARELIVQLRRTGGQSQYSSFLVGQFSDRGALARLIEQVVTQPQRDWSLEAMAEEAGMNSRTLTRRFKRDVHETPAQFVEKVRVDHARTLLQSDVPLKRVAAESGFGDLQRMRRAFQRRFGLQLGEYRSMFS</sequence>
<dbReference type="InterPro" id="IPR052158">
    <property type="entry name" value="INH-QAR"/>
</dbReference>
<dbReference type="Pfam" id="PF01965">
    <property type="entry name" value="DJ-1_PfpI"/>
    <property type="match status" value="1"/>
</dbReference>
<dbReference type="Pfam" id="PF12833">
    <property type="entry name" value="HTH_18"/>
    <property type="match status" value="1"/>
</dbReference>
<evidence type="ECO:0000313" key="4">
    <source>
        <dbReference type="EMBL" id="QHQ35809.1"/>
    </source>
</evidence>
<evidence type="ECO:0000313" key="5">
    <source>
        <dbReference type="Proteomes" id="UP000464495"/>
    </source>
</evidence>
<dbReference type="InterPro" id="IPR002818">
    <property type="entry name" value="DJ-1/PfpI"/>
</dbReference>
<dbReference type="SMART" id="SM00342">
    <property type="entry name" value="HTH_ARAC"/>
    <property type="match status" value="1"/>
</dbReference>
<evidence type="ECO:0000259" key="3">
    <source>
        <dbReference type="PROSITE" id="PS01124"/>
    </source>
</evidence>
<dbReference type="GO" id="GO:0043565">
    <property type="term" value="F:sequence-specific DNA binding"/>
    <property type="evidence" value="ECO:0007669"/>
    <property type="project" value="InterPro"/>
</dbReference>
<accession>A0A6P1T3D1</accession>
<dbReference type="Proteomes" id="UP000464495">
    <property type="component" value="Chromosome"/>
</dbReference>
<dbReference type="SUPFAM" id="SSF46689">
    <property type="entry name" value="Homeodomain-like"/>
    <property type="match status" value="2"/>
</dbReference>
<keyword evidence="2" id="KW-0804">Transcription</keyword>
<dbReference type="CDD" id="cd03137">
    <property type="entry name" value="GATase1_AraC_1"/>
    <property type="match status" value="1"/>
</dbReference>
<dbReference type="InterPro" id="IPR018060">
    <property type="entry name" value="HTH_AraC"/>
</dbReference>
<dbReference type="KEGG" id="amaq:GO499_11810"/>
<proteinExistence type="predicted"/>
<dbReference type="AlphaFoldDB" id="A0A6P1T3D1"/>
<dbReference type="Gene3D" id="1.10.10.60">
    <property type="entry name" value="Homeodomain-like"/>
    <property type="match status" value="1"/>
</dbReference>